<dbReference type="Proteomes" id="UP001201873">
    <property type="component" value="Unassembled WGS sequence"/>
</dbReference>
<gene>
    <name evidence="2" type="ORF">MXD59_01340</name>
</gene>
<evidence type="ECO:0000256" key="1">
    <source>
        <dbReference type="SAM" id="MobiDB-lite"/>
    </source>
</evidence>
<keyword evidence="3" id="KW-1185">Reference proteome</keyword>
<evidence type="ECO:0000313" key="3">
    <source>
        <dbReference type="Proteomes" id="UP001201873"/>
    </source>
</evidence>
<proteinExistence type="predicted"/>
<feature type="region of interest" description="Disordered" evidence="1">
    <location>
        <begin position="141"/>
        <end position="168"/>
    </location>
</feature>
<protein>
    <submittedName>
        <fullName evidence="2">Uncharacterized protein</fullName>
    </submittedName>
</protein>
<sequence>MRPRPAAAPEVALTGDGGLGSSLRRGLGPGSVGAPRLVPVATEVSDGPGRPATEAEASAITAAVVNSPLVPRGEVKVSGIRTSTGAPDWAFAVLRVVGGRDPSIAVLRWDVSYGWVLDQVGSARLGCGVGGQVAARRPELTVVPPAGQAQRSGRPQREAAGPARGVAR</sequence>
<comment type="caution">
    <text evidence="2">The sequence shown here is derived from an EMBL/GenBank/DDBJ whole genome shotgun (WGS) entry which is preliminary data.</text>
</comment>
<dbReference type="RefSeq" id="WP_248823091.1">
    <property type="nucleotide sequence ID" value="NZ_JALKFT010000001.1"/>
</dbReference>
<evidence type="ECO:0000313" key="2">
    <source>
        <dbReference type="EMBL" id="MCK9874439.1"/>
    </source>
</evidence>
<reference evidence="2 3" key="1">
    <citation type="submission" date="2022-04" db="EMBL/GenBank/DDBJ databases">
        <title>Genome diversity in the genus Frankia.</title>
        <authorList>
            <person name="Carlos-Shanley C."/>
            <person name="Hahn D."/>
        </authorList>
    </citation>
    <scope>NUCLEOTIDE SEQUENCE [LARGE SCALE GENOMIC DNA]</scope>
    <source>
        <strain evidence="2 3">Ag45/Mut15</strain>
    </source>
</reference>
<dbReference type="EMBL" id="JALKFT010000001">
    <property type="protein sequence ID" value="MCK9874439.1"/>
    <property type="molecule type" value="Genomic_DNA"/>
</dbReference>
<name>A0ABT0JSD4_9ACTN</name>
<organism evidence="2 3">
    <name type="scientific">Frankia umida</name>
    <dbReference type="NCBI Taxonomy" id="573489"/>
    <lineage>
        <taxon>Bacteria</taxon>
        <taxon>Bacillati</taxon>
        <taxon>Actinomycetota</taxon>
        <taxon>Actinomycetes</taxon>
        <taxon>Frankiales</taxon>
        <taxon>Frankiaceae</taxon>
        <taxon>Frankia</taxon>
    </lineage>
</organism>
<feature type="region of interest" description="Disordered" evidence="1">
    <location>
        <begin position="1"/>
        <end position="31"/>
    </location>
</feature>
<accession>A0ABT0JSD4</accession>